<keyword evidence="3" id="KW-0805">Transcription regulation</keyword>
<dbReference type="InterPro" id="IPR001138">
    <property type="entry name" value="Zn2Cys6_DnaBD"/>
</dbReference>
<evidence type="ECO:0000259" key="8">
    <source>
        <dbReference type="PROSITE" id="PS50206"/>
    </source>
</evidence>
<dbReference type="InterPro" id="IPR001763">
    <property type="entry name" value="Rhodanese-like_dom"/>
</dbReference>
<reference evidence="9 10" key="1">
    <citation type="journal article" date="2018" name="IMA Fungus">
        <title>IMA Genome-F 9: Draft genome sequence of Annulohypoxylon stygium, Aspergillus mulundensis, Berkeleyomyces basicola (syn. Thielaviopsis basicola), Ceratocystis smalleyi, two Cercospora beticola strains, Coleophoma cylindrospora, Fusarium fracticaudum, Phialophora cf. hyalina, and Morchella septimelata.</title>
        <authorList>
            <person name="Wingfield B.D."/>
            <person name="Bills G.F."/>
            <person name="Dong Y."/>
            <person name="Huang W."/>
            <person name="Nel W.J."/>
            <person name="Swalarsk-Parry B.S."/>
            <person name="Vaghefi N."/>
            <person name="Wilken P.M."/>
            <person name="An Z."/>
            <person name="de Beer Z.W."/>
            <person name="De Vos L."/>
            <person name="Chen L."/>
            <person name="Duong T.A."/>
            <person name="Gao Y."/>
            <person name="Hammerbacher A."/>
            <person name="Kikkert J.R."/>
            <person name="Li Y."/>
            <person name="Li H."/>
            <person name="Li K."/>
            <person name="Li Q."/>
            <person name="Liu X."/>
            <person name="Ma X."/>
            <person name="Naidoo K."/>
            <person name="Pethybridge S.J."/>
            <person name="Sun J."/>
            <person name="Steenkamp E.T."/>
            <person name="van der Nest M.A."/>
            <person name="van Wyk S."/>
            <person name="Wingfield M.J."/>
            <person name="Xiong C."/>
            <person name="Yue Q."/>
            <person name="Zhang X."/>
        </authorList>
    </citation>
    <scope>NUCLEOTIDE SEQUENCE [LARGE SCALE GENOMIC DNA]</scope>
    <source>
        <strain evidence="9 10">BP5796</strain>
    </source>
</reference>
<dbReference type="InterPro" id="IPR050815">
    <property type="entry name" value="TF_fung"/>
</dbReference>
<dbReference type="PROSITE" id="PS50206">
    <property type="entry name" value="RHODANESE_3"/>
    <property type="match status" value="1"/>
</dbReference>
<evidence type="ECO:0000256" key="6">
    <source>
        <dbReference type="SAM" id="MobiDB-lite"/>
    </source>
</evidence>
<dbReference type="GO" id="GO:0008270">
    <property type="term" value="F:zinc ion binding"/>
    <property type="evidence" value="ECO:0007669"/>
    <property type="project" value="InterPro"/>
</dbReference>
<evidence type="ECO:0000313" key="10">
    <source>
        <dbReference type="Proteomes" id="UP000256328"/>
    </source>
</evidence>
<keyword evidence="5" id="KW-0539">Nucleus</keyword>
<evidence type="ECO:0000256" key="5">
    <source>
        <dbReference type="ARBA" id="ARBA00023242"/>
    </source>
</evidence>
<dbReference type="CDD" id="cd00067">
    <property type="entry name" value="GAL4"/>
    <property type="match status" value="1"/>
</dbReference>
<keyword evidence="4" id="KW-0804">Transcription</keyword>
<proteinExistence type="predicted"/>
<feature type="compositionally biased region" description="Basic and acidic residues" evidence="6">
    <location>
        <begin position="628"/>
        <end position="645"/>
    </location>
</feature>
<evidence type="ECO:0000256" key="2">
    <source>
        <dbReference type="ARBA" id="ARBA00022723"/>
    </source>
</evidence>
<dbReference type="GO" id="GO:0006351">
    <property type="term" value="P:DNA-templated transcription"/>
    <property type="evidence" value="ECO:0007669"/>
    <property type="project" value="InterPro"/>
</dbReference>
<dbReference type="InterPro" id="IPR036864">
    <property type="entry name" value="Zn2-C6_fun-type_DNA-bd_sf"/>
</dbReference>
<comment type="subcellular location">
    <subcellularLocation>
        <location evidence="1">Nucleus</location>
    </subcellularLocation>
</comment>
<dbReference type="SUPFAM" id="SSF57701">
    <property type="entry name" value="Zn2/Cys6 DNA-binding domain"/>
    <property type="match status" value="1"/>
</dbReference>
<dbReference type="PANTHER" id="PTHR47338">
    <property type="entry name" value="ZN(II)2CYS6 TRANSCRIPTION FACTOR (EUROFUNG)-RELATED"/>
    <property type="match status" value="1"/>
</dbReference>
<gene>
    <name evidence="9" type="ORF">BP5796_02854</name>
</gene>
<accession>A0A3D8SZL8</accession>
<sequence>MQIRPKSTGLDSDWIMEVDHDGARGENVLPALAGPPAPRRKRAPVACRRCRRLRSKCVHESSVPPCELCKSAGEATAASCVFLSRNRGDRDHQIYVNDREYRQRRCNVVSSNTYHYSTENGRVVENDIETSRALAQWSEVVRPQIDLSPPLSVGTTTDPNMWSVLPPFNEVVEGCRTFFTACFQLGFLPKAIFLERLTTEPKSMNIFILTSILSVSARFTKCLVRRYGDTTKATDYFINRAGDMIINEIYNPTLERTQSFFLLGVSEWVQGNRTRSAMHMGIAVRMAGIQHLHREESYAIPPNTATEDIINLEAARRTFWVLESQDHLYSEHNAAVSFPPSDITALLPSDEIDFAYGTVPRERAALGNTQAAIKDPTLVSLLSRSPFATLIQAHTHWGEIARCAGRASKREREKADEKVKPWESKSEYSQLTIMLKEWEEKVPERHRWSLINLRGHKAECLDLAYLSQVMVVRINNIVIRRIYLEDILESKLGKSPEYGSPEFWDQMSRELFTNVYSLHESFDAWFSLRAPDEGIPSIVVFCVYICGSLALHLWKWPQLCPELADMAEAVLNRSLEVLAALIDQLPHASRSTAIMPTRNIENRTSQVDRRPKERQKDHRTTHAAVPNDSDRTSYDTMRAKSRSDNYDPDGSSLSEFNSSTITDHISLVIDNPRPVDGEDEINSLDFSLGHDLDDGLMHFL</sequence>
<dbReference type="GO" id="GO:0005634">
    <property type="term" value="C:nucleus"/>
    <property type="evidence" value="ECO:0007669"/>
    <property type="project" value="UniProtKB-SubCell"/>
</dbReference>
<keyword evidence="2" id="KW-0479">Metal-binding</keyword>
<evidence type="ECO:0000313" key="9">
    <source>
        <dbReference type="EMBL" id="RDW91689.1"/>
    </source>
</evidence>
<evidence type="ECO:0000256" key="1">
    <source>
        <dbReference type="ARBA" id="ARBA00004123"/>
    </source>
</evidence>
<organism evidence="9 10">
    <name type="scientific">Coleophoma crateriformis</name>
    <dbReference type="NCBI Taxonomy" id="565419"/>
    <lineage>
        <taxon>Eukaryota</taxon>
        <taxon>Fungi</taxon>
        <taxon>Dikarya</taxon>
        <taxon>Ascomycota</taxon>
        <taxon>Pezizomycotina</taxon>
        <taxon>Leotiomycetes</taxon>
        <taxon>Helotiales</taxon>
        <taxon>Dermateaceae</taxon>
        <taxon>Coleophoma</taxon>
    </lineage>
</organism>
<feature type="compositionally biased region" description="Basic and acidic residues" evidence="6">
    <location>
        <begin position="606"/>
        <end position="620"/>
    </location>
</feature>
<feature type="domain" description="Zn(2)-C6 fungal-type" evidence="7">
    <location>
        <begin position="46"/>
        <end position="82"/>
    </location>
</feature>
<feature type="region of interest" description="Disordered" evidence="6">
    <location>
        <begin position="593"/>
        <end position="657"/>
    </location>
</feature>
<dbReference type="AlphaFoldDB" id="A0A3D8SZL8"/>
<protein>
    <submittedName>
        <fullName evidence="9">Uncharacterized protein</fullName>
    </submittedName>
</protein>
<dbReference type="CDD" id="cd12148">
    <property type="entry name" value="fungal_TF_MHR"/>
    <property type="match status" value="1"/>
</dbReference>
<dbReference type="Proteomes" id="UP000256328">
    <property type="component" value="Unassembled WGS sequence"/>
</dbReference>
<comment type="caution">
    <text evidence="9">The sequence shown here is derived from an EMBL/GenBank/DDBJ whole genome shotgun (WGS) entry which is preliminary data.</text>
</comment>
<dbReference type="EMBL" id="PDLN01000003">
    <property type="protein sequence ID" value="RDW91689.1"/>
    <property type="molecule type" value="Genomic_DNA"/>
</dbReference>
<name>A0A3D8SZL8_9HELO</name>
<evidence type="ECO:0000256" key="4">
    <source>
        <dbReference type="ARBA" id="ARBA00023163"/>
    </source>
</evidence>
<dbReference type="OrthoDB" id="2399539at2759"/>
<evidence type="ECO:0000259" key="7">
    <source>
        <dbReference type="PROSITE" id="PS50048"/>
    </source>
</evidence>
<feature type="domain" description="Rhodanese" evidence="8">
    <location>
        <begin position="500"/>
        <end position="534"/>
    </location>
</feature>
<keyword evidence="10" id="KW-1185">Reference proteome</keyword>
<dbReference type="Pfam" id="PF04082">
    <property type="entry name" value="Fungal_trans"/>
    <property type="match status" value="1"/>
</dbReference>
<dbReference type="GO" id="GO:0003677">
    <property type="term" value="F:DNA binding"/>
    <property type="evidence" value="ECO:0007669"/>
    <property type="project" value="InterPro"/>
</dbReference>
<dbReference type="PROSITE" id="PS50048">
    <property type="entry name" value="ZN2_CY6_FUNGAL_2"/>
    <property type="match status" value="1"/>
</dbReference>
<dbReference type="GO" id="GO:0000981">
    <property type="term" value="F:DNA-binding transcription factor activity, RNA polymerase II-specific"/>
    <property type="evidence" value="ECO:0007669"/>
    <property type="project" value="InterPro"/>
</dbReference>
<dbReference type="PANTHER" id="PTHR47338:SF5">
    <property type="entry name" value="ZN(II)2CYS6 TRANSCRIPTION FACTOR (EUROFUNG)"/>
    <property type="match status" value="1"/>
</dbReference>
<dbReference type="InterPro" id="IPR007219">
    <property type="entry name" value="XnlR_reg_dom"/>
</dbReference>
<evidence type="ECO:0000256" key="3">
    <source>
        <dbReference type="ARBA" id="ARBA00023015"/>
    </source>
</evidence>